<evidence type="ECO:0000313" key="1">
    <source>
        <dbReference type="EMBL" id="GAA4717003.1"/>
    </source>
</evidence>
<accession>A0ABP8XZT9</accession>
<reference evidence="2" key="1">
    <citation type="journal article" date="2019" name="Int. J. Syst. Evol. Microbiol.">
        <title>The Global Catalogue of Microorganisms (GCM) 10K type strain sequencing project: providing services to taxonomists for standard genome sequencing and annotation.</title>
        <authorList>
            <consortium name="The Broad Institute Genomics Platform"/>
            <consortium name="The Broad Institute Genome Sequencing Center for Infectious Disease"/>
            <person name="Wu L."/>
            <person name="Ma J."/>
        </authorList>
    </citation>
    <scope>NUCLEOTIDE SEQUENCE [LARGE SCALE GENOMIC DNA]</scope>
    <source>
        <strain evidence="2">JCM 18961</strain>
    </source>
</reference>
<dbReference type="EMBL" id="BAABLO010000004">
    <property type="protein sequence ID" value="GAA4717003.1"/>
    <property type="molecule type" value="Genomic_DNA"/>
</dbReference>
<dbReference type="SUPFAM" id="SSF159659">
    <property type="entry name" value="Cgl1923-like"/>
    <property type="match status" value="1"/>
</dbReference>
<dbReference type="Proteomes" id="UP001500556">
    <property type="component" value="Unassembled WGS sequence"/>
</dbReference>
<organism evidence="1 2">
    <name type="scientific">Pedococcus ginsenosidimutans</name>
    <dbReference type="NCBI Taxonomy" id="490570"/>
    <lineage>
        <taxon>Bacteria</taxon>
        <taxon>Bacillati</taxon>
        <taxon>Actinomycetota</taxon>
        <taxon>Actinomycetes</taxon>
        <taxon>Micrococcales</taxon>
        <taxon>Intrasporangiaceae</taxon>
        <taxon>Pedococcus</taxon>
    </lineage>
</organism>
<dbReference type="PIRSF" id="PIRSF028754">
    <property type="entry name" value="UCP028754"/>
    <property type="match status" value="1"/>
</dbReference>
<dbReference type="RefSeq" id="WP_345501916.1">
    <property type="nucleotide sequence ID" value="NZ_BAABLO010000004.1"/>
</dbReference>
<gene>
    <name evidence="1" type="ORF">GCM10025782_12550</name>
</gene>
<dbReference type="InterPro" id="IPR019151">
    <property type="entry name" value="Proteasome_assmbl_chaperone_2"/>
</dbReference>
<name>A0ABP8XZT9_9MICO</name>
<dbReference type="InterPro" id="IPR038389">
    <property type="entry name" value="PSMG2_sf"/>
</dbReference>
<dbReference type="InterPro" id="IPR008492">
    <property type="entry name" value="Rv2714-like"/>
</dbReference>
<dbReference type="Gene3D" id="1.10.287.100">
    <property type="match status" value="1"/>
</dbReference>
<protein>
    <submittedName>
        <fullName evidence="1">PAC2 family protein</fullName>
    </submittedName>
</protein>
<comment type="caution">
    <text evidence="1">The sequence shown here is derived from an EMBL/GenBank/DDBJ whole genome shotgun (WGS) entry which is preliminary data.</text>
</comment>
<evidence type="ECO:0000313" key="2">
    <source>
        <dbReference type="Proteomes" id="UP001500556"/>
    </source>
</evidence>
<dbReference type="Gene3D" id="3.40.50.10900">
    <property type="entry name" value="PAC-like subunit"/>
    <property type="match status" value="1"/>
</dbReference>
<sequence>MLNPSELYHFETDTDPQELRASVMLVALGGFMDAGHTQRLLTDHLLSSGESTVVAAFDTDQLVDYRARRPAMVFDANRWMSYDDPCLALHRLTDRDGTPYLLLTGPEPDFQWERVTEAVRQLVVLLGVDLVVTAHGIPMAVPHTRPIGLTSHATDPRLVPFQDSPFGRVEVPGSLASLLELRLGESGHDALGFAVHVPHYLAQAEFADGAVTALNAIVAATGLDLPSDDLVAQAGLNRAEIAREIEGSEEVSQVIAALERQYDTFSEGRQKPSLLATDVSELPSADEIGAEFEQFLRDVSDDGPSAGPTP</sequence>
<dbReference type="Pfam" id="PF09754">
    <property type="entry name" value="PAC2"/>
    <property type="match status" value="1"/>
</dbReference>
<keyword evidence="2" id="KW-1185">Reference proteome</keyword>
<proteinExistence type="predicted"/>